<name>A0ABD0J6R0_9CAEN</name>
<gene>
    <name evidence="1" type="ORF">BaRGS_00038322</name>
</gene>
<reference evidence="1 2" key="1">
    <citation type="journal article" date="2023" name="Sci. Data">
        <title>Genome assembly of the Korean intertidal mud-creeper Batillaria attramentaria.</title>
        <authorList>
            <person name="Patra A.K."/>
            <person name="Ho P.T."/>
            <person name="Jun S."/>
            <person name="Lee S.J."/>
            <person name="Kim Y."/>
            <person name="Won Y.J."/>
        </authorList>
    </citation>
    <scope>NUCLEOTIDE SEQUENCE [LARGE SCALE GENOMIC DNA]</scope>
    <source>
        <strain evidence="1">Wonlab-2016</strain>
    </source>
</reference>
<dbReference type="AlphaFoldDB" id="A0ABD0J6R0"/>
<proteinExistence type="predicted"/>
<comment type="caution">
    <text evidence="1">The sequence shown here is derived from an EMBL/GenBank/DDBJ whole genome shotgun (WGS) entry which is preliminary data.</text>
</comment>
<dbReference type="EMBL" id="JACVVK020000612">
    <property type="protein sequence ID" value="KAK7462642.1"/>
    <property type="molecule type" value="Genomic_DNA"/>
</dbReference>
<accession>A0ABD0J6R0</accession>
<organism evidence="1 2">
    <name type="scientific">Batillaria attramentaria</name>
    <dbReference type="NCBI Taxonomy" id="370345"/>
    <lineage>
        <taxon>Eukaryota</taxon>
        <taxon>Metazoa</taxon>
        <taxon>Spiralia</taxon>
        <taxon>Lophotrochozoa</taxon>
        <taxon>Mollusca</taxon>
        <taxon>Gastropoda</taxon>
        <taxon>Caenogastropoda</taxon>
        <taxon>Sorbeoconcha</taxon>
        <taxon>Cerithioidea</taxon>
        <taxon>Batillariidae</taxon>
        <taxon>Batillaria</taxon>
    </lineage>
</organism>
<sequence>MPKGSISSTTTGSHMSRSVTTMDHHQNFTTTHNVCGGVCTDCSIRQATPVATIGIFASVIRPHLIAAIRRQTPEQLAARTLSQYFTLSRHAADTIHSNTLQRSLGSLAAAALLVMFRPTVPIYMHGFTPFVGVLTAFLTSWSMCSHHNHTKSCDSAHKASSIDLEHDSHTALRARGHRSYGRSVNKLCHRTVCPLVRRACFGSTTERSMLPCVTTRNLVVCAIIFCSRCASRYRLFLFSSSYADALPLLGRMI</sequence>
<evidence type="ECO:0000313" key="2">
    <source>
        <dbReference type="Proteomes" id="UP001519460"/>
    </source>
</evidence>
<keyword evidence="2" id="KW-1185">Reference proteome</keyword>
<protein>
    <submittedName>
        <fullName evidence="1">Uncharacterized protein</fullName>
    </submittedName>
</protein>
<evidence type="ECO:0000313" key="1">
    <source>
        <dbReference type="EMBL" id="KAK7462642.1"/>
    </source>
</evidence>
<dbReference type="Proteomes" id="UP001519460">
    <property type="component" value="Unassembled WGS sequence"/>
</dbReference>